<dbReference type="EMBL" id="CP003642">
    <property type="protein sequence ID" value="AFZ22528.1"/>
    <property type="molecule type" value="Genomic_DNA"/>
</dbReference>
<dbReference type="Proteomes" id="UP000010475">
    <property type="component" value="Chromosome"/>
</dbReference>
<dbReference type="Gene3D" id="3.40.50.1820">
    <property type="entry name" value="alpha/beta hydrolase"/>
    <property type="match status" value="1"/>
</dbReference>
<dbReference type="SUPFAM" id="SSF53474">
    <property type="entry name" value="alpha/beta-Hydrolases"/>
    <property type="match status" value="1"/>
</dbReference>
<reference evidence="1 2" key="1">
    <citation type="submission" date="2012-06" db="EMBL/GenBank/DDBJ databases">
        <title>Finished chromosome of genome of Cylindrospermum stagnale PCC 7417.</title>
        <authorList>
            <consortium name="US DOE Joint Genome Institute"/>
            <person name="Gugger M."/>
            <person name="Coursin T."/>
            <person name="Rippka R."/>
            <person name="Tandeau De Marsac N."/>
            <person name="Huntemann M."/>
            <person name="Wei C.-L."/>
            <person name="Han J."/>
            <person name="Detter J.C."/>
            <person name="Han C."/>
            <person name="Tapia R."/>
            <person name="Chen A."/>
            <person name="Kyrpides N."/>
            <person name="Mavromatis K."/>
            <person name="Markowitz V."/>
            <person name="Szeto E."/>
            <person name="Ivanova N."/>
            <person name="Pagani I."/>
            <person name="Pati A."/>
            <person name="Goodwin L."/>
            <person name="Nordberg H.P."/>
            <person name="Cantor M.N."/>
            <person name="Hua S.X."/>
            <person name="Woyke T."/>
            <person name="Kerfeld C.A."/>
        </authorList>
    </citation>
    <scope>NUCLEOTIDE SEQUENCE [LARGE SCALE GENOMIC DNA]</scope>
    <source>
        <strain evidence="1 2">PCC 7417</strain>
    </source>
</reference>
<organism evidence="1 2">
    <name type="scientific">Cylindrospermum stagnale PCC 7417</name>
    <dbReference type="NCBI Taxonomy" id="56107"/>
    <lineage>
        <taxon>Bacteria</taxon>
        <taxon>Bacillati</taxon>
        <taxon>Cyanobacteriota</taxon>
        <taxon>Cyanophyceae</taxon>
        <taxon>Nostocales</taxon>
        <taxon>Nostocaceae</taxon>
        <taxon>Cylindrospermum</taxon>
    </lineage>
</organism>
<dbReference type="AlphaFoldDB" id="K9WQR4"/>
<dbReference type="InterPro" id="IPR029058">
    <property type="entry name" value="AB_hydrolase_fold"/>
</dbReference>
<evidence type="ECO:0000313" key="1">
    <source>
        <dbReference type="EMBL" id="AFZ22528.1"/>
    </source>
</evidence>
<name>K9WQR4_9NOST</name>
<evidence type="ECO:0008006" key="3">
    <source>
        <dbReference type="Google" id="ProtNLM"/>
    </source>
</evidence>
<dbReference type="PANTHER" id="PTHR36513">
    <property type="entry name" value="ABC TRANSMEMBRANE TYPE-1 DOMAIN-CONTAINING PROTEIN"/>
    <property type="match status" value="1"/>
</dbReference>
<dbReference type="InterPro" id="IPR010297">
    <property type="entry name" value="DUF900_hydrolase"/>
</dbReference>
<dbReference type="HOGENOM" id="CLU_527719_0_0_3"/>
<keyword evidence="2" id="KW-1185">Reference proteome</keyword>
<dbReference type="PANTHER" id="PTHR36513:SF1">
    <property type="entry name" value="TRANSMEMBRANE PROTEIN"/>
    <property type="match status" value="1"/>
</dbReference>
<sequence>MRKFYYGENRCCVFEYDIKNMEERTDKIVYFVLGKFITGVESELARNFTEAATSQMEQLYQLIWKKFHGITEVETALLTAVEERSTSDFNRAVEYLQKAMNEDPQFANDIRVLVQQISASIIQDASALKQIDSYNFRSEINKGIKYELDVSTDDIIYGSQVGDRTVVAYTRYVRQRQDFVKIPVFFATDRKQKDKTSPKKLYGGKRNQTGDLEFGLATVSIPHDHRMGNLERPKLWTFERSEDPTRHVMLLDVKTFGQDKFLTDLRESLKKLKKSDAPDLLVFIHGYNTSFKDAVRRTAQITYDLKFPGQAILYSWPSEANFLHYTTDENNIEWTIPHLEKFLLLLLTATNARAVNAIAHSMGNRALARAINNLDRSQLPQEAAILRHIVFAAPDIDADTFRDFAKEFHKKAERFTLYASSQDKALRASKVFHGGYPRAGDSGQKLVIVDGIDSIDASQVNTDLLGHSYFSDNRSILSDIFYLLKHSLPPDKRAGLLSRTLNNLRFWLFQP</sequence>
<protein>
    <recommendedName>
        <fullName evidence="3">Esterase/lipase superfamily enzyme</fullName>
    </recommendedName>
</protein>
<dbReference type="KEGG" id="csg:Cylst_0151"/>
<dbReference type="STRING" id="56107.Cylst_0151"/>
<dbReference type="Pfam" id="PF05990">
    <property type="entry name" value="DUF900"/>
    <property type="match status" value="1"/>
</dbReference>
<dbReference type="eggNOG" id="COG4782">
    <property type="taxonomic scope" value="Bacteria"/>
</dbReference>
<evidence type="ECO:0000313" key="2">
    <source>
        <dbReference type="Proteomes" id="UP000010475"/>
    </source>
</evidence>
<gene>
    <name evidence="1" type="ORF">Cylst_0151</name>
</gene>
<proteinExistence type="predicted"/>
<accession>K9WQR4</accession>